<proteinExistence type="predicted"/>
<dbReference type="Pfam" id="PF12077">
    <property type="entry name" value="DUF3556"/>
    <property type="match status" value="1"/>
</dbReference>
<dbReference type="InterPro" id="IPR021941">
    <property type="entry name" value="DUF3556_TM"/>
</dbReference>
<protein>
    <submittedName>
        <fullName evidence="2">DUF3556 domain-containing protein</fullName>
    </submittedName>
</protein>
<feature type="transmembrane region" description="Helical" evidence="1">
    <location>
        <begin position="42"/>
        <end position="62"/>
    </location>
</feature>
<gene>
    <name evidence="2" type="ORF">ISG29_07975</name>
</gene>
<feature type="transmembrane region" description="Helical" evidence="1">
    <location>
        <begin position="204"/>
        <end position="228"/>
    </location>
</feature>
<feature type="transmembrane region" description="Helical" evidence="1">
    <location>
        <begin position="356"/>
        <end position="374"/>
    </location>
</feature>
<keyword evidence="1" id="KW-0812">Transmembrane</keyword>
<accession>A0A930V0T5</accession>
<comment type="caution">
    <text evidence="2">The sequence shown here is derived from an EMBL/GenBank/DDBJ whole genome shotgun (WGS) entry which is preliminary data.</text>
</comment>
<reference evidence="2" key="1">
    <citation type="submission" date="2020-11" db="EMBL/GenBank/DDBJ databases">
        <title>Nocardioides sp. CBS4Y-1, whole genome shotgun sequence.</title>
        <authorList>
            <person name="Tuo L."/>
        </authorList>
    </citation>
    <scope>NUCLEOTIDE SEQUENCE</scope>
    <source>
        <strain evidence="2">CBS4Y-1</strain>
    </source>
</reference>
<sequence>MGFLEPNLPSVDYPTWSRLSRSERMKPMARHFAQYGFGSPDVLIVVYALKIVAYLAVGWGLVMTKPGIDGPFDVLGWGSAPQVLYTFALWTMLFEVLGLGGGFGPLNLRINPPLGTFLYWLRPRTIRLPPFPRWVPLTAGDERTPVDCVLYAGFLVSMVIAMVGQIHDWQVVSALVFLALIGLRDKAIFLAARSEVYAPMLVAMLFAPIDGVASVKLTLLLIWFGAAISKVNQHFAFVVSAMFSNSPVFRLAPGLKKRLHTHFPDDLRPSPIAHRLAHVGSVVEFGVPLVLLFAGLYGPHWLVLVAAVCVSLFHLNIITSLPMGVPLEWNVFMIIGVWVMFVGQADAGFGSLEQPLLVIGLFAVSLFFVVFGNVRPDKVSFLPSMRYYAGNWAATAWCFRGDALDRFESSVVKASKMPHVQLEELYGSKEEAMIPLHLGYAFRGFHTHGRALYTLAERVCLPEAPDDPYLLLDGELVTGTAVGWNFGDGHMQHEQIAAALHKRCDFRPGDVRVVFLESQPMLTPRQQYRLFDPAVGELERGYVEVADLVSRQPTDFDVPLHVESTTLD</sequence>
<evidence type="ECO:0000256" key="1">
    <source>
        <dbReference type="SAM" id="Phobius"/>
    </source>
</evidence>
<keyword evidence="1" id="KW-0472">Membrane</keyword>
<organism evidence="2 3">
    <name type="scientific">Nocardioides acrostichi</name>
    <dbReference type="NCBI Taxonomy" id="2784339"/>
    <lineage>
        <taxon>Bacteria</taxon>
        <taxon>Bacillati</taxon>
        <taxon>Actinomycetota</taxon>
        <taxon>Actinomycetes</taxon>
        <taxon>Propionibacteriales</taxon>
        <taxon>Nocardioidaceae</taxon>
        <taxon>Nocardioides</taxon>
    </lineage>
</organism>
<evidence type="ECO:0000313" key="2">
    <source>
        <dbReference type="EMBL" id="MBF4161625.1"/>
    </source>
</evidence>
<keyword evidence="1" id="KW-1133">Transmembrane helix</keyword>
<feature type="transmembrane region" description="Helical" evidence="1">
    <location>
        <begin position="331"/>
        <end position="350"/>
    </location>
</feature>
<keyword evidence="3" id="KW-1185">Reference proteome</keyword>
<feature type="transmembrane region" description="Helical" evidence="1">
    <location>
        <begin position="82"/>
        <end position="103"/>
    </location>
</feature>
<feature type="transmembrane region" description="Helical" evidence="1">
    <location>
        <begin position="148"/>
        <end position="166"/>
    </location>
</feature>
<dbReference type="RefSeq" id="WP_194502899.1">
    <property type="nucleotide sequence ID" value="NZ_JADIVZ010000003.1"/>
</dbReference>
<evidence type="ECO:0000313" key="3">
    <source>
        <dbReference type="Proteomes" id="UP000656804"/>
    </source>
</evidence>
<feature type="transmembrane region" description="Helical" evidence="1">
    <location>
        <begin position="234"/>
        <end position="255"/>
    </location>
</feature>
<feature type="transmembrane region" description="Helical" evidence="1">
    <location>
        <begin position="301"/>
        <end position="319"/>
    </location>
</feature>
<dbReference type="Proteomes" id="UP000656804">
    <property type="component" value="Unassembled WGS sequence"/>
</dbReference>
<dbReference type="EMBL" id="JADIVZ010000003">
    <property type="protein sequence ID" value="MBF4161625.1"/>
    <property type="molecule type" value="Genomic_DNA"/>
</dbReference>
<dbReference type="AlphaFoldDB" id="A0A930V0T5"/>
<name>A0A930V0T5_9ACTN</name>